<comment type="caution">
    <text evidence="3">The sequence shown here is derived from an EMBL/GenBank/DDBJ whole genome shotgun (WGS) entry which is preliminary data.</text>
</comment>
<dbReference type="AlphaFoldDB" id="A0A644W9U6"/>
<dbReference type="InterPro" id="IPR029063">
    <property type="entry name" value="SAM-dependent_MTases_sf"/>
</dbReference>
<keyword evidence="1 3" id="KW-0489">Methyltransferase</keyword>
<protein>
    <submittedName>
        <fullName evidence="3">Ribosomal RNA small subunit methyltransferase D</fullName>
        <ecNumber evidence="3">2.1.1.171</ecNumber>
    </submittedName>
</protein>
<dbReference type="EMBL" id="VSSQ01000660">
    <property type="protein sequence ID" value="MPL99332.1"/>
    <property type="molecule type" value="Genomic_DNA"/>
</dbReference>
<dbReference type="InterPro" id="IPR004398">
    <property type="entry name" value="RNA_MeTrfase_RsmD"/>
</dbReference>
<dbReference type="GO" id="GO:0052913">
    <property type="term" value="F:16S rRNA (guanine(966)-N(2))-methyltransferase activity"/>
    <property type="evidence" value="ECO:0007669"/>
    <property type="project" value="UniProtKB-EC"/>
</dbReference>
<name>A0A644W9U6_9ZZZZ</name>
<sequence length="182" mass="20970">MRIIAGEYRGRRLNPPTNLPVRPTTDLARESLFNILRNKIDFTEISTLDLFAGTGSISFEFVSRGVKQAMAVDQDQRCVDFIKKSSTDLKISNLFALRSDVFIFLGRSQMSFDVVFADPPYDLKQLNIIPDLVIKSFLNPNGLFILEHPKEYSFTDHPYFLEQRNYGKVNFTFFQHTDKTNS</sequence>
<proteinExistence type="predicted"/>
<dbReference type="InterPro" id="IPR002052">
    <property type="entry name" value="DNA_methylase_N6_adenine_CS"/>
</dbReference>
<gene>
    <name evidence="3" type="primary">rsmD_14</name>
    <name evidence="3" type="ORF">SDC9_45549</name>
</gene>
<dbReference type="PROSITE" id="PS00092">
    <property type="entry name" value="N6_MTASE"/>
    <property type="match status" value="1"/>
</dbReference>
<accession>A0A644W9U6</accession>
<dbReference type="Pfam" id="PF03602">
    <property type="entry name" value="Cons_hypoth95"/>
    <property type="match status" value="1"/>
</dbReference>
<keyword evidence="2 3" id="KW-0808">Transferase</keyword>
<dbReference type="CDD" id="cd02440">
    <property type="entry name" value="AdoMet_MTases"/>
    <property type="match status" value="1"/>
</dbReference>
<evidence type="ECO:0000256" key="2">
    <source>
        <dbReference type="ARBA" id="ARBA00022679"/>
    </source>
</evidence>
<evidence type="ECO:0000256" key="1">
    <source>
        <dbReference type="ARBA" id="ARBA00022603"/>
    </source>
</evidence>
<organism evidence="3">
    <name type="scientific">bioreactor metagenome</name>
    <dbReference type="NCBI Taxonomy" id="1076179"/>
    <lineage>
        <taxon>unclassified sequences</taxon>
        <taxon>metagenomes</taxon>
        <taxon>ecological metagenomes</taxon>
    </lineage>
</organism>
<dbReference type="PANTHER" id="PTHR43542">
    <property type="entry name" value="METHYLTRANSFERASE"/>
    <property type="match status" value="1"/>
</dbReference>
<dbReference type="PIRSF" id="PIRSF004553">
    <property type="entry name" value="CHP00095"/>
    <property type="match status" value="1"/>
</dbReference>
<reference evidence="3" key="1">
    <citation type="submission" date="2019-08" db="EMBL/GenBank/DDBJ databases">
        <authorList>
            <person name="Kucharzyk K."/>
            <person name="Murdoch R.W."/>
            <person name="Higgins S."/>
            <person name="Loffler F."/>
        </authorList>
    </citation>
    <scope>NUCLEOTIDE SEQUENCE</scope>
</reference>
<dbReference type="Gene3D" id="3.40.50.150">
    <property type="entry name" value="Vaccinia Virus protein VP39"/>
    <property type="match status" value="1"/>
</dbReference>
<dbReference type="SUPFAM" id="SSF53335">
    <property type="entry name" value="S-adenosyl-L-methionine-dependent methyltransferases"/>
    <property type="match status" value="1"/>
</dbReference>
<evidence type="ECO:0000313" key="3">
    <source>
        <dbReference type="EMBL" id="MPL99332.1"/>
    </source>
</evidence>
<dbReference type="NCBIfam" id="TIGR00095">
    <property type="entry name" value="16S rRNA (guanine(966)-N(2))-methyltransferase RsmD"/>
    <property type="match status" value="1"/>
</dbReference>
<dbReference type="GO" id="GO:0003676">
    <property type="term" value="F:nucleic acid binding"/>
    <property type="evidence" value="ECO:0007669"/>
    <property type="project" value="InterPro"/>
</dbReference>
<dbReference type="PANTHER" id="PTHR43542:SF1">
    <property type="entry name" value="METHYLTRANSFERASE"/>
    <property type="match status" value="1"/>
</dbReference>
<dbReference type="EC" id="2.1.1.171" evidence="3"/>